<dbReference type="Gene3D" id="3.40.220.10">
    <property type="entry name" value="Leucine Aminopeptidase, subunit E, domain 1"/>
    <property type="match status" value="1"/>
</dbReference>
<dbReference type="PANTHER" id="PTHR11963">
    <property type="entry name" value="LEUCINE AMINOPEPTIDASE-RELATED"/>
    <property type="match status" value="1"/>
</dbReference>
<evidence type="ECO:0000259" key="9">
    <source>
        <dbReference type="PROSITE" id="PS00631"/>
    </source>
</evidence>
<feature type="binding site" evidence="8">
    <location>
        <position position="282"/>
    </location>
    <ligand>
        <name>Mn(2+)</name>
        <dbReference type="ChEBI" id="CHEBI:29035"/>
        <label>2</label>
    </ligand>
</feature>
<evidence type="ECO:0000256" key="8">
    <source>
        <dbReference type="HAMAP-Rule" id="MF_00181"/>
    </source>
</evidence>
<keyword evidence="6 8" id="KW-0378">Hydrolase</keyword>
<dbReference type="EC" id="3.4.11.10" evidence="8"/>
<dbReference type="InterPro" id="IPR008283">
    <property type="entry name" value="Peptidase_M17_N"/>
</dbReference>
<evidence type="ECO:0000256" key="7">
    <source>
        <dbReference type="ARBA" id="ARBA00023211"/>
    </source>
</evidence>
<dbReference type="InterPro" id="IPR043472">
    <property type="entry name" value="Macro_dom-like"/>
</dbReference>
<dbReference type="HAMAP" id="MF_00181">
    <property type="entry name" value="Cytosol_peptidase_M17"/>
    <property type="match status" value="1"/>
</dbReference>
<dbReference type="PROSITE" id="PS00631">
    <property type="entry name" value="CYTOSOL_AP"/>
    <property type="match status" value="1"/>
</dbReference>
<feature type="binding site" evidence="8">
    <location>
        <position position="361"/>
    </location>
    <ligand>
        <name>Mn(2+)</name>
        <dbReference type="ChEBI" id="CHEBI:29035"/>
        <label>1</label>
    </ligand>
</feature>
<reference evidence="10 11" key="1">
    <citation type="journal article" date="2011" name="ISME J.">
        <title>Community ecology of hot spring cyanobacterial mats: predominant populations and their functional potential.</title>
        <authorList>
            <person name="Klatt C.G."/>
            <person name="Wood J.M."/>
            <person name="Rusch D.B."/>
            <person name="Bateson M.M."/>
            <person name="Hamamura N."/>
            <person name="Heidelberg J.F."/>
            <person name="Grossman A.R."/>
            <person name="Bhaya D."/>
            <person name="Cohan F.M."/>
            <person name="Kuhl M."/>
            <person name="Bryant D.A."/>
            <person name="Ward D.M."/>
        </authorList>
    </citation>
    <scope>NUCLEOTIDE SEQUENCE [LARGE SCALE GENOMIC DNA]</scope>
    <source>
        <strain evidence="10">OS</strain>
    </source>
</reference>
<dbReference type="Gene3D" id="3.40.630.10">
    <property type="entry name" value="Zn peptidases"/>
    <property type="match status" value="1"/>
</dbReference>
<feature type="binding site" evidence="8">
    <location>
        <position position="282"/>
    </location>
    <ligand>
        <name>Mn(2+)</name>
        <dbReference type="ChEBI" id="CHEBI:29035"/>
        <label>1</label>
    </ligand>
</feature>
<dbReference type="PRINTS" id="PR00481">
    <property type="entry name" value="LAMNOPPTDASE"/>
</dbReference>
<dbReference type="AlphaFoldDB" id="A0A395LYI3"/>
<evidence type="ECO:0000256" key="6">
    <source>
        <dbReference type="ARBA" id="ARBA00022801"/>
    </source>
</evidence>
<protein>
    <recommendedName>
        <fullName evidence="8">Probable cytosol aminopeptidase</fullName>
        <ecNumber evidence="8">3.4.11.1</ecNumber>
    </recommendedName>
    <alternativeName>
        <fullName evidence="8">Leucine aminopeptidase</fullName>
        <shortName evidence="8">LAP</shortName>
        <ecNumber evidence="8">3.4.11.10</ecNumber>
    </alternativeName>
    <alternativeName>
        <fullName evidence="8">Leucyl aminopeptidase</fullName>
    </alternativeName>
</protein>
<dbReference type="InterPro" id="IPR011356">
    <property type="entry name" value="Leucine_aapep/pepB"/>
</dbReference>
<dbReference type="SUPFAM" id="SSF53187">
    <property type="entry name" value="Zn-dependent exopeptidases"/>
    <property type="match status" value="1"/>
</dbReference>
<evidence type="ECO:0000313" key="10">
    <source>
        <dbReference type="EMBL" id="RFM23576.1"/>
    </source>
</evidence>
<keyword evidence="8" id="KW-0479">Metal-binding</keyword>
<keyword evidence="8" id="KW-0963">Cytoplasm</keyword>
<dbReference type="Proteomes" id="UP000266389">
    <property type="component" value="Unassembled WGS sequence"/>
</dbReference>
<accession>A0A395LYI3</accession>
<gene>
    <name evidence="8" type="primary">pepA</name>
    <name evidence="10" type="ORF">D0433_10470</name>
</gene>
<comment type="function">
    <text evidence="8">Presumably involved in the processing and regular turnover of intracellular proteins. Catalyzes the removal of unsubstituted N-terminal amino acids from various peptides.</text>
</comment>
<dbReference type="EMBL" id="PHFL01000062">
    <property type="protein sequence ID" value="RFM23576.1"/>
    <property type="molecule type" value="Genomic_DNA"/>
</dbReference>
<feature type="active site" evidence="8">
    <location>
        <position position="363"/>
    </location>
</feature>
<comment type="catalytic activity">
    <reaction evidence="1 8">
        <text>Release of an N-terminal amino acid, Xaa-|-Yaa-, in which Xaa is preferably Leu, but may be other amino acids including Pro although not Arg or Lys, and Yaa may be Pro. Amino acid amides and methyl esters are also readily hydrolyzed, but rates on arylamides are exceedingly low.</text>
        <dbReference type="EC" id="3.4.11.1"/>
    </reaction>
</comment>
<sequence length="509" mass="54727">MKVSVSKADIRSQSLDAAGFFVSEPHRERELDKLSSIVGVRASGLNGDFKAEEGDILMLYPQSEHIEALRVFLLGLGECRSLDAIRRAAAAFATEVKKIKLTKVGIDLSDIQTLAKILNEELSYVAQAVVEGFEYGLYEYTALKTERIKQLKQGKAYKPEKKVEFKDLILFTTEQDFNDVKYGAEVGYIIATSQSMVRDLVNAPSNYMTATDLANAAKASGKKYGYKVTVFGKEKLKELGFGGLLAVNKGSSEPPTFSILEYKPTGKAKAKIAIIGKGVTFDTGGISLKPSENMGDMKADMSGAADVIGAVEAVARLKLPIHVIGAIPATDNKPSGTAQNPGDVLVTYSGITVEVDNTDAEGRLILADALTYIKEKYEPDAIIDLATLTGACVIALGNPVAGLFCNNDALAEHLYKAGLRSGEKVWRLPLWEDYDKQIKSDVADVKNTGGRGAGAITAAKFLEKFIGDHRAWAHIDIAGPAFPSMGGGQSKGSSGFGVRLLVEALRNWN</sequence>
<feature type="binding site" evidence="8">
    <location>
        <position position="300"/>
    </location>
    <ligand>
        <name>Mn(2+)</name>
        <dbReference type="ChEBI" id="CHEBI:29035"/>
        <label>2</label>
    </ligand>
</feature>
<feature type="binding site" evidence="8">
    <location>
        <position position="277"/>
    </location>
    <ligand>
        <name>Mn(2+)</name>
        <dbReference type="ChEBI" id="CHEBI:29035"/>
        <label>2</label>
    </ligand>
</feature>
<dbReference type="InterPro" id="IPR023042">
    <property type="entry name" value="Peptidase_M17_leu_NH2_pept"/>
</dbReference>
<dbReference type="GO" id="GO:0006508">
    <property type="term" value="P:proteolysis"/>
    <property type="evidence" value="ECO:0007669"/>
    <property type="project" value="UniProtKB-KW"/>
</dbReference>
<evidence type="ECO:0000313" key="11">
    <source>
        <dbReference type="Proteomes" id="UP000266389"/>
    </source>
</evidence>
<comment type="similarity">
    <text evidence="3 8">Belongs to the peptidase M17 family.</text>
</comment>
<keyword evidence="5 8" id="KW-0645">Protease</keyword>
<dbReference type="Pfam" id="PF00883">
    <property type="entry name" value="Peptidase_M17"/>
    <property type="match status" value="1"/>
</dbReference>
<dbReference type="NCBIfam" id="NF002082">
    <property type="entry name" value="PRK00913.3-4"/>
    <property type="match status" value="1"/>
</dbReference>
<name>A0A395LYI3_9BACT</name>
<feature type="active site" evidence="8">
    <location>
        <position position="289"/>
    </location>
</feature>
<keyword evidence="7 8" id="KW-0464">Manganese</keyword>
<dbReference type="NCBIfam" id="NF002074">
    <property type="entry name" value="PRK00913.1-4"/>
    <property type="match status" value="1"/>
</dbReference>
<evidence type="ECO:0000256" key="1">
    <source>
        <dbReference type="ARBA" id="ARBA00000135"/>
    </source>
</evidence>
<feature type="binding site" evidence="8">
    <location>
        <position position="359"/>
    </location>
    <ligand>
        <name>Mn(2+)</name>
        <dbReference type="ChEBI" id="CHEBI:29035"/>
        <label>1</label>
    </ligand>
</feature>
<evidence type="ECO:0000256" key="3">
    <source>
        <dbReference type="ARBA" id="ARBA00009528"/>
    </source>
</evidence>
<dbReference type="CDD" id="cd00433">
    <property type="entry name" value="Peptidase_M17"/>
    <property type="match status" value="1"/>
</dbReference>
<comment type="catalytic activity">
    <reaction evidence="2 8">
        <text>Release of an N-terminal amino acid, preferentially leucine, but not glutamic or aspartic acids.</text>
        <dbReference type="EC" id="3.4.11.10"/>
    </reaction>
</comment>
<comment type="caution">
    <text evidence="10">The sequence shown here is derived from an EMBL/GenBank/DDBJ whole genome shotgun (WGS) entry which is preliminary data.</text>
</comment>
<evidence type="ECO:0000256" key="5">
    <source>
        <dbReference type="ARBA" id="ARBA00022670"/>
    </source>
</evidence>
<dbReference type="SUPFAM" id="SSF52949">
    <property type="entry name" value="Macro domain-like"/>
    <property type="match status" value="1"/>
</dbReference>
<proteinExistence type="inferred from homology"/>
<dbReference type="GO" id="GO:0070006">
    <property type="term" value="F:metalloaminopeptidase activity"/>
    <property type="evidence" value="ECO:0007669"/>
    <property type="project" value="InterPro"/>
</dbReference>
<feature type="binding site" evidence="8">
    <location>
        <position position="361"/>
    </location>
    <ligand>
        <name>Mn(2+)</name>
        <dbReference type="ChEBI" id="CHEBI:29035"/>
        <label>2</label>
    </ligand>
</feature>
<evidence type="ECO:0000256" key="4">
    <source>
        <dbReference type="ARBA" id="ARBA00022438"/>
    </source>
</evidence>
<dbReference type="EC" id="3.4.11.1" evidence="8"/>
<dbReference type="GO" id="GO:0005737">
    <property type="term" value="C:cytoplasm"/>
    <property type="evidence" value="ECO:0007669"/>
    <property type="project" value="UniProtKB-SubCell"/>
</dbReference>
<evidence type="ECO:0000256" key="2">
    <source>
        <dbReference type="ARBA" id="ARBA00000967"/>
    </source>
</evidence>
<dbReference type="Pfam" id="PF02789">
    <property type="entry name" value="Peptidase_M17_N"/>
    <property type="match status" value="1"/>
</dbReference>
<dbReference type="GO" id="GO:0030145">
    <property type="term" value="F:manganese ion binding"/>
    <property type="evidence" value="ECO:0007669"/>
    <property type="project" value="UniProtKB-UniRule"/>
</dbReference>
<dbReference type="NCBIfam" id="NF002073">
    <property type="entry name" value="PRK00913.1-2"/>
    <property type="match status" value="1"/>
</dbReference>
<dbReference type="InterPro" id="IPR000819">
    <property type="entry name" value="Peptidase_M17_C"/>
</dbReference>
<keyword evidence="4 8" id="KW-0031">Aminopeptidase</keyword>
<organism evidence="10 11">
    <name type="scientific">Candidatus Thermochlorobacter aerophilus</name>
    <dbReference type="NCBI Taxonomy" id="1868324"/>
    <lineage>
        <taxon>Bacteria</taxon>
        <taxon>Pseudomonadati</taxon>
        <taxon>Chlorobiota</taxon>
        <taxon>Chlorobiia</taxon>
        <taxon>Chlorobiales</taxon>
        <taxon>Candidatus Thermochlorobacteriaceae</taxon>
        <taxon>Candidatus Thermochlorobacter</taxon>
    </lineage>
</organism>
<comment type="subcellular location">
    <subcellularLocation>
        <location evidence="8">Cytoplasm</location>
    </subcellularLocation>
</comment>
<dbReference type="PANTHER" id="PTHR11963:SF23">
    <property type="entry name" value="CYTOSOL AMINOPEPTIDASE"/>
    <property type="match status" value="1"/>
</dbReference>
<feature type="domain" description="Cytosol aminopeptidase" evidence="9">
    <location>
        <begin position="357"/>
        <end position="364"/>
    </location>
</feature>
<comment type="cofactor">
    <cofactor evidence="8">
        <name>Mn(2+)</name>
        <dbReference type="ChEBI" id="CHEBI:29035"/>
    </cofactor>
    <text evidence="8">Binds 2 manganese ions per subunit.</text>
</comment>